<dbReference type="SUPFAM" id="SSF47823">
    <property type="entry name" value="lambda integrase-like, N-terminal domain"/>
    <property type="match status" value="1"/>
</dbReference>
<proteinExistence type="predicted"/>
<feature type="domain" description="Core-binding (CB)" evidence="6">
    <location>
        <begin position="12"/>
        <end position="103"/>
    </location>
</feature>
<dbReference type="Pfam" id="PF00589">
    <property type="entry name" value="Phage_integrase"/>
    <property type="match status" value="1"/>
</dbReference>
<keyword evidence="1" id="KW-0229">DNA integration</keyword>
<organism evidence="7 8">
    <name type="scientific">Vibrio hepatarius</name>
    <dbReference type="NCBI Taxonomy" id="171383"/>
    <lineage>
        <taxon>Bacteria</taxon>
        <taxon>Pseudomonadati</taxon>
        <taxon>Pseudomonadota</taxon>
        <taxon>Gammaproteobacteria</taxon>
        <taxon>Vibrionales</taxon>
        <taxon>Vibrionaceae</taxon>
        <taxon>Vibrio</taxon>
        <taxon>Vibrio oreintalis group</taxon>
    </lineage>
</organism>
<evidence type="ECO:0000256" key="2">
    <source>
        <dbReference type="ARBA" id="ARBA00023125"/>
    </source>
</evidence>
<evidence type="ECO:0000256" key="4">
    <source>
        <dbReference type="PROSITE-ProRule" id="PRU01248"/>
    </source>
</evidence>
<dbReference type="STRING" id="171383.AKJ31_03330"/>
<dbReference type="InterPro" id="IPR002104">
    <property type="entry name" value="Integrase_catalytic"/>
</dbReference>
<dbReference type="PANTHER" id="PTHR34605">
    <property type="entry name" value="PHAGE_INTEGRASE DOMAIN-CONTAINING PROTEIN"/>
    <property type="match status" value="1"/>
</dbReference>
<name>A0A0M0I656_9VIBR</name>
<sequence length="318" mass="36205">MQKKIRLITSEVEKSQYVNQFSKEISVEQMDVLTDGQYSRNSLLAMTKDWNLFVEFCQKKSVRPLPAAATAMRLFIEKESASRKYATIKRYAVTIGLIHRILQLLDPSASSSVKIAISKLRLDKAGDAKATDAFEKVHLEQLTKLLSGSEHPRDIRNLAIYHLMFECLLKRGELRDLTDDNLLFSSEGIQVMLGNQTYPLSETAELCLRKWLALRNPNSSVLFNAISKHGNIDDRRLDDSSIYRILRHASDKLGLDLKFSGQSLRVGAAKELAKRGSRVKDIQQQGRWLSAAMPYYYVGNKAQASAERMVFKRFKPWS</sequence>
<dbReference type="GO" id="GO:0015074">
    <property type="term" value="P:DNA integration"/>
    <property type="evidence" value="ECO:0007669"/>
    <property type="project" value="UniProtKB-KW"/>
</dbReference>
<dbReference type="AlphaFoldDB" id="A0A0M0I656"/>
<dbReference type="PROSITE" id="PS51900">
    <property type="entry name" value="CB"/>
    <property type="match status" value="1"/>
</dbReference>
<evidence type="ECO:0000313" key="8">
    <source>
        <dbReference type="Proteomes" id="UP000037530"/>
    </source>
</evidence>
<dbReference type="PANTHER" id="PTHR34605:SF4">
    <property type="entry name" value="DNA ADENINE METHYLTRANSFERASE"/>
    <property type="match status" value="1"/>
</dbReference>
<dbReference type="PATRIC" id="fig|171383.3.peg.687"/>
<comment type="caution">
    <text evidence="7">The sequence shown here is derived from an EMBL/GenBank/DDBJ whole genome shotgun (WGS) entry which is preliminary data.</text>
</comment>
<reference evidence="8" key="1">
    <citation type="submission" date="2015-08" db="EMBL/GenBank/DDBJ databases">
        <title>Vibrio galatheae sp. nov., a novel member of the Vibrionaceae family isolated from the Solomon Islands.</title>
        <authorList>
            <person name="Giubergia S."/>
            <person name="Machado H."/>
            <person name="Mateiu R.V."/>
            <person name="Gram L."/>
        </authorList>
    </citation>
    <scope>NUCLEOTIDE SEQUENCE [LARGE SCALE GENOMIC DNA]</scope>
    <source>
        <strain evidence="8">DSM 19134</strain>
    </source>
</reference>
<dbReference type="Gene3D" id="1.10.150.130">
    <property type="match status" value="1"/>
</dbReference>
<keyword evidence="2 4" id="KW-0238">DNA-binding</keyword>
<dbReference type="PROSITE" id="PS51898">
    <property type="entry name" value="TYR_RECOMBINASE"/>
    <property type="match status" value="1"/>
</dbReference>
<feature type="domain" description="Tyr recombinase" evidence="5">
    <location>
        <begin position="129"/>
        <end position="309"/>
    </location>
</feature>
<dbReference type="OrthoDB" id="5914130at2"/>
<dbReference type="Proteomes" id="UP000037530">
    <property type="component" value="Unassembled WGS sequence"/>
</dbReference>
<evidence type="ECO:0000256" key="1">
    <source>
        <dbReference type="ARBA" id="ARBA00022908"/>
    </source>
</evidence>
<protein>
    <submittedName>
        <fullName evidence="7">Integrase</fullName>
    </submittedName>
</protein>
<dbReference type="InterPro" id="IPR052925">
    <property type="entry name" value="Phage_Integrase-like_Recomb"/>
</dbReference>
<dbReference type="InterPro" id="IPR044068">
    <property type="entry name" value="CB"/>
</dbReference>
<dbReference type="GO" id="GO:0006310">
    <property type="term" value="P:DNA recombination"/>
    <property type="evidence" value="ECO:0007669"/>
    <property type="project" value="UniProtKB-KW"/>
</dbReference>
<evidence type="ECO:0000259" key="5">
    <source>
        <dbReference type="PROSITE" id="PS51898"/>
    </source>
</evidence>
<keyword evidence="3" id="KW-0233">DNA recombination</keyword>
<dbReference type="InterPro" id="IPR011010">
    <property type="entry name" value="DNA_brk_join_enz"/>
</dbReference>
<evidence type="ECO:0000259" key="6">
    <source>
        <dbReference type="PROSITE" id="PS51900"/>
    </source>
</evidence>
<dbReference type="Gene3D" id="1.10.443.10">
    <property type="entry name" value="Intergrase catalytic core"/>
    <property type="match status" value="1"/>
</dbReference>
<accession>A0A0M0I656</accession>
<gene>
    <name evidence="7" type="ORF">AKJ31_03330</name>
</gene>
<dbReference type="InterPro" id="IPR013762">
    <property type="entry name" value="Integrase-like_cat_sf"/>
</dbReference>
<dbReference type="GO" id="GO:0003677">
    <property type="term" value="F:DNA binding"/>
    <property type="evidence" value="ECO:0007669"/>
    <property type="project" value="UniProtKB-UniRule"/>
</dbReference>
<dbReference type="EMBL" id="LHPI01000001">
    <property type="protein sequence ID" value="KOO09398.1"/>
    <property type="molecule type" value="Genomic_DNA"/>
</dbReference>
<keyword evidence="8" id="KW-1185">Reference proteome</keyword>
<dbReference type="SUPFAM" id="SSF56349">
    <property type="entry name" value="DNA breaking-rejoining enzymes"/>
    <property type="match status" value="1"/>
</dbReference>
<evidence type="ECO:0000313" key="7">
    <source>
        <dbReference type="EMBL" id="KOO09398.1"/>
    </source>
</evidence>
<evidence type="ECO:0000256" key="3">
    <source>
        <dbReference type="ARBA" id="ARBA00023172"/>
    </source>
</evidence>
<dbReference type="InterPro" id="IPR010998">
    <property type="entry name" value="Integrase_recombinase_N"/>
</dbReference>